<dbReference type="GO" id="GO:0006355">
    <property type="term" value="P:regulation of DNA-templated transcription"/>
    <property type="evidence" value="ECO:0007669"/>
    <property type="project" value="InterPro"/>
</dbReference>
<dbReference type="Gene3D" id="1.10.10.10">
    <property type="entry name" value="Winged helix-like DNA-binding domain superfamily/Winged helix DNA-binding domain"/>
    <property type="match status" value="1"/>
</dbReference>
<dbReference type="GO" id="GO:0003677">
    <property type="term" value="F:DNA binding"/>
    <property type="evidence" value="ECO:0007669"/>
    <property type="project" value="UniProtKB-KW"/>
</dbReference>
<dbReference type="InterPro" id="IPR011006">
    <property type="entry name" value="CheY-like_superfamily"/>
</dbReference>
<dbReference type="InterPro" id="IPR000792">
    <property type="entry name" value="Tscrpt_reg_LuxR_C"/>
</dbReference>
<dbReference type="Pfam" id="PF00196">
    <property type="entry name" value="GerE"/>
    <property type="match status" value="1"/>
</dbReference>
<dbReference type="OrthoDB" id="9814495at2"/>
<evidence type="ECO:0000313" key="7">
    <source>
        <dbReference type="Proteomes" id="UP000239898"/>
    </source>
</evidence>
<gene>
    <name evidence="6" type="ORF">XthCFBP4691_14325</name>
</gene>
<evidence type="ECO:0000313" key="6">
    <source>
        <dbReference type="EMBL" id="PPT88453.1"/>
    </source>
</evidence>
<organism evidence="6 7">
    <name type="scientific">Xanthomonas theicola</name>
    <dbReference type="NCBI Taxonomy" id="56464"/>
    <lineage>
        <taxon>Bacteria</taxon>
        <taxon>Pseudomonadati</taxon>
        <taxon>Pseudomonadota</taxon>
        <taxon>Gammaproteobacteria</taxon>
        <taxon>Lysobacterales</taxon>
        <taxon>Lysobacteraceae</taxon>
        <taxon>Xanthomonas</taxon>
    </lineage>
</organism>
<dbReference type="SUPFAM" id="SSF52172">
    <property type="entry name" value="CheY-like"/>
    <property type="match status" value="1"/>
</dbReference>
<dbReference type="Pfam" id="PF00072">
    <property type="entry name" value="Response_reg"/>
    <property type="match status" value="1"/>
</dbReference>
<name>A0A2S6ZCV0_9XANT</name>
<evidence type="ECO:0000259" key="4">
    <source>
        <dbReference type="PROSITE" id="PS50043"/>
    </source>
</evidence>
<keyword evidence="7" id="KW-1185">Reference proteome</keyword>
<dbReference type="Gene3D" id="3.40.50.2300">
    <property type="match status" value="1"/>
</dbReference>
<dbReference type="InterPro" id="IPR039420">
    <property type="entry name" value="WalR-like"/>
</dbReference>
<dbReference type="AlphaFoldDB" id="A0A2S6ZCV0"/>
<dbReference type="PANTHER" id="PTHR43214:SF38">
    <property type="entry name" value="NITRATE_NITRITE RESPONSE REGULATOR PROTEIN NARL"/>
    <property type="match status" value="1"/>
</dbReference>
<dbReference type="CDD" id="cd17535">
    <property type="entry name" value="REC_NarL-like"/>
    <property type="match status" value="1"/>
</dbReference>
<evidence type="ECO:0000256" key="1">
    <source>
        <dbReference type="ARBA" id="ARBA00022553"/>
    </source>
</evidence>
<feature type="domain" description="Response regulatory" evidence="5">
    <location>
        <begin position="3"/>
        <end position="118"/>
    </location>
</feature>
<sequence>MKTLLLIDDHRLFRSGIAMVLDAGLDAVSIHEADSLEQALRLNDIAPHLVLLDMQLQGLSGLEGISLLAGKWPGTRIVMVSAFDVPDRVSQAVQRGAVGFISKTEHPERLVQEVAALLACASCAPIKAPVPPGLERGKLTPRQTEVLDLLCQGLSNKMIGRRLGLSEHTVRGHVQATLAALGASSRAEAAFTARRLGLIL</sequence>
<dbReference type="SUPFAM" id="SSF46894">
    <property type="entry name" value="C-terminal effector domain of the bipartite response regulators"/>
    <property type="match status" value="1"/>
</dbReference>
<evidence type="ECO:0000256" key="3">
    <source>
        <dbReference type="PROSITE-ProRule" id="PRU00169"/>
    </source>
</evidence>
<feature type="domain" description="HTH luxR-type" evidence="4">
    <location>
        <begin position="132"/>
        <end position="197"/>
    </location>
</feature>
<dbReference type="PROSITE" id="PS50110">
    <property type="entry name" value="RESPONSE_REGULATORY"/>
    <property type="match status" value="1"/>
</dbReference>
<evidence type="ECO:0000256" key="2">
    <source>
        <dbReference type="ARBA" id="ARBA00023125"/>
    </source>
</evidence>
<dbReference type="PRINTS" id="PR00038">
    <property type="entry name" value="HTHLUXR"/>
</dbReference>
<reference evidence="6 7" key="1">
    <citation type="submission" date="2016-08" db="EMBL/GenBank/DDBJ databases">
        <title>Evolution of the type three secretion system and type three effector repertoires in Xanthomonas.</title>
        <authorList>
            <person name="Merda D."/>
            <person name="Briand M."/>
            <person name="Bosis E."/>
            <person name="Rousseau C."/>
            <person name="Portier P."/>
            <person name="Jacques M.-A."/>
            <person name="Fischer-Le Saux M."/>
        </authorList>
    </citation>
    <scope>NUCLEOTIDE SEQUENCE [LARGE SCALE GENOMIC DNA]</scope>
    <source>
        <strain evidence="6 7">CFBP 4691</strain>
    </source>
</reference>
<dbReference type="InterPro" id="IPR036388">
    <property type="entry name" value="WH-like_DNA-bd_sf"/>
</dbReference>
<dbReference type="PROSITE" id="PS50043">
    <property type="entry name" value="HTH_LUXR_2"/>
    <property type="match status" value="1"/>
</dbReference>
<dbReference type="RefSeq" id="WP_128421037.1">
    <property type="nucleotide sequence ID" value="NZ_JBHSXW010000001.1"/>
</dbReference>
<dbReference type="SMART" id="SM00448">
    <property type="entry name" value="REC"/>
    <property type="match status" value="1"/>
</dbReference>
<dbReference type="PANTHER" id="PTHR43214">
    <property type="entry name" value="TWO-COMPONENT RESPONSE REGULATOR"/>
    <property type="match status" value="1"/>
</dbReference>
<dbReference type="EMBL" id="MIGX01000077">
    <property type="protein sequence ID" value="PPT88453.1"/>
    <property type="molecule type" value="Genomic_DNA"/>
</dbReference>
<keyword evidence="2 6" id="KW-0238">DNA-binding</keyword>
<dbReference type="InterPro" id="IPR058245">
    <property type="entry name" value="NreC/VraR/RcsB-like_REC"/>
</dbReference>
<protein>
    <submittedName>
        <fullName evidence="6">DNA-binding response regulator</fullName>
    </submittedName>
</protein>
<dbReference type="InterPro" id="IPR001789">
    <property type="entry name" value="Sig_transdc_resp-reg_receiver"/>
</dbReference>
<keyword evidence="1 3" id="KW-0597">Phosphoprotein</keyword>
<dbReference type="CDD" id="cd06170">
    <property type="entry name" value="LuxR_C_like"/>
    <property type="match status" value="1"/>
</dbReference>
<accession>A0A2S6ZCV0</accession>
<comment type="caution">
    <text evidence="6">The sequence shown here is derived from an EMBL/GenBank/DDBJ whole genome shotgun (WGS) entry which is preliminary data.</text>
</comment>
<dbReference type="InterPro" id="IPR016032">
    <property type="entry name" value="Sig_transdc_resp-reg_C-effctor"/>
</dbReference>
<evidence type="ECO:0000259" key="5">
    <source>
        <dbReference type="PROSITE" id="PS50110"/>
    </source>
</evidence>
<feature type="modified residue" description="4-aspartylphosphate" evidence="3">
    <location>
        <position position="53"/>
    </location>
</feature>
<dbReference type="GO" id="GO:0000160">
    <property type="term" value="P:phosphorelay signal transduction system"/>
    <property type="evidence" value="ECO:0007669"/>
    <property type="project" value="InterPro"/>
</dbReference>
<dbReference type="Proteomes" id="UP000239898">
    <property type="component" value="Unassembled WGS sequence"/>
</dbReference>
<dbReference type="SMART" id="SM00421">
    <property type="entry name" value="HTH_LUXR"/>
    <property type="match status" value="1"/>
</dbReference>
<proteinExistence type="predicted"/>